<sequence length="90" mass="10631">MEHVALNIFRWSALVAGIGYGYTHRNNLAAKKKRKEEEILYKRKEDIIREAQMEYTKLYMPSKTNILTDPDDPKFDLEAYLNSLESKYSQ</sequence>
<dbReference type="RefSeq" id="XP_018228176.1">
    <property type="nucleotide sequence ID" value="XM_018375570.1"/>
</dbReference>
<comment type="caution">
    <text evidence="12">The sequence shown here is derived from an EMBL/GenBank/DDBJ whole genome shotgun (WGS) entry which is preliminary data.</text>
</comment>
<proteinExistence type="inferred from homology"/>
<keyword evidence="7 11" id="KW-0406">Ion transport</keyword>
<keyword evidence="6 11" id="KW-0999">Mitochondrion inner membrane</keyword>
<evidence type="ECO:0000313" key="12">
    <source>
        <dbReference type="EMBL" id="KTW26845.1"/>
    </source>
</evidence>
<dbReference type="GO" id="GO:0015078">
    <property type="term" value="F:proton transmembrane transporter activity"/>
    <property type="evidence" value="ECO:0007669"/>
    <property type="project" value="InterPro"/>
</dbReference>
<comment type="similarity">
    <text evidence="2 11">Belongs to the ATPase e subunit family.</text>
</comment>
<dbReference type="VEuPathDB" id="FungiDB:T551_03307"/>
<evidence type="ECO:0000256" key="4">
    <source>
        <dbReference type="ARBA" id="ARBA00022547"/>
    </source>
</evidence>
<keyword evidence="13" id="KW-1185">Reference proteome</keyword>
<evidence type="ECO:0000256" key="6">
    <source>
        <dbReference type="ARBA" id="ARBA00022792"/>
    </source>
</evidence>
<accession>A0A0W4ZEN7</accession>
<keyword evidence="10 11" id="KW-0066">ATP synthesis</keyword>
<keyword evidence="9" id="KW-0472">Membrane</keyword>
<dbReference type="AlphaFoldDB" id="A0A0W4ZEN7"/>
<evidence type="ECO:0000256" key="2">
    <source>
        <dbReference type="ARBA" id="ARBA00007333"/>
    </source>
</evidence>
<keyword evidence="3 11" id="KW-0813">Transport</keyword>
<organism evidence="12 13">
    <name type="scientific">Pneumocystis jirovecii (strain RU7)</name>
    <name type="common">Human pneumocystis pneumonia agent</name>
    <dbReference type="NCBI Taxonomy" id="1408657"/>
    <lineage>
        <taxon>Eukaryota</taxon>
        <taxon>Fungi</taxon>
        <taxon>Dikarya</taxon>
        <taxon>Ascomycota</taxon>
        <taxon>Taphrinomycotina</taxon>
        <taxon>Pneumocystomycetes</taxon>
        <taxon>Pneumocystaceae</taxon>
        <taxon>Pneumocystis</taxon>
    </lineage>
</organism>
<protein>
    <recommendedName>
        <fullName evidence="11">ATP synthase F(0) complex subunit e, mitochondrial</fullName>
    </recommendedName>
</protein>
<evidence type="ECO:0000256" key="3">
    <source>
        <dbReference type="ARBA" id="ARBA00022448"/>
    </source>
</evidence>
<dbReference type="InterPro" id="IPR008386">
    <property type="entry name" value="ATP_synth_F0_esu_mt"/>
</dbReference>
<dbReference type="GO" id="GO:0045259">
    <property type="term" value="C:proton-transporting ATP synthase complex"/>
    <property type="evidence" value="ECO:0007669"/>
    <property type="project" value="UniProtKB-UniRule"/>
</dbReference>
<dbReference type="EMBL" id="LFWA01000016">
    <property type="protein sequence ID" value="KTW26845.1"/>
    <property type="molecule type" value="Genomic_DNA"/>
</dbReference>
<comment type="function">
    <text evidence="11">Subunit e, of the mitochondrial membrane ATP synthase complex (F(1)F(0) ATP synthase or Complex V) that produces ATP from ADP in the presence of a proton gradient across the membrane which is generated by electron transport complexes of the respiratory chain. ATP synthase complex consist of a soluble F(1) head domain - the catalytic core - and a membrane F(1) domain - the membrane proton channel. These two domains are linked by a central stalk rotating inside the F(1) region and a stationary peripheral stalk. During catalysis, ATP synthesis in the catalytic domain of F(1) is coupled via a rotary mechanism of the central stalk subunits to proton translocation. In vivo, can only synthesize ATP although its ATP hydrolase activity can be activated artificially in vitro. Part of the complex F(0) domain.</text>
</comment>
<evidence type="ECO:0000256" key="1">
    <source>
        <dbReference type="ARBA" id="ARBA00004273"/>
    </source>
</evidence>
<comment type="subcellular location">
    <subcellularLocation>
        <location evidence="1 11">Mitochondrion inner membrane</location>
    </subcellularLocation>
</comment>
<dbReference type="GeneID" id="28941825"/>
<dbReference type="Pfam" id="PF05680">
    <property type="entry name" value="ATP-synt_E"/>
    <property type="match status" value="1"/>
</dbReference>
<dbReference type="OrthoDB" id="2125027at2759"/>
<dbReference type="GO" id="GO:0015986">
    <property type="term" value="P:proton motive force-driven ATP synthesis"/>
    <property type="evidence" value="ECO:0007669"/>
    <property type="project" value="InterPro"/>
</dbReference>
<comment type="subunit">
    <text evidence="11">F-type ATPases have 2 components, CF(1) - the catalytic core - and CF(0) - the membrane proton channel. CF(1) and CF(0) have multiple subunits.</text>
</comment>
<dbReference type="STRING" id="1408657.A0A0W4ZEN7"/>
<keyword evidence="4 11" id="KW-0138">CF(0)</keyword>
<evidence type="ECO:0000256" key="10">
    <source>
        <dbReference type="ARBA" id="ARBA00023310"/>
    </source>
</evidence>
<dbReference type="eggNOG" id="ENOG502SDS3">
    <property type="taxonomic scope" value="Eukaryota"/>
</dbReference>
<evidence type="ECO:0000313" key="13">
    <source>
        <dbReference type="Proteomes" id="UP000053447"/>
    </source>
</evidence>
<evidence type="ECO:0000256" key="5">
    <source>
        <dbReference type="ARBA" id="ARBA00022781"/>
    </source>
</evidence>
<dbReference type="Proteomes" id="UP000053447">
    <property type="component" value="Unassembled WGS sequence"/>
</dbReference>
<name>A0A0W4ZEN7_PNEJ7</name>
<keyword evidence="5 11" id="KW-0375">Hydrogen ion transport</keyword>
<evidence type="ECO:0000256" key="7">
    <source>
        <dbReference type="ARBA" id="ARBA00023065"/>
    </source>
</evidence>
<keyword evidence="8 11" id="KW-0496">Mitochondrion</keyword>
<evidence type="ECO:0000256" key="9">
    <source>
        <dbReference type="ARBA" id="ARBA00023136"/>
    </source>
</evidence>
<gene>
    <name evidence="12" type="ORF">T551_03307</name>
</gene>
<dbReference type="GO" id="GO:0005743">
    <property type="term" value="C:mitochondrial inner membrane"/>
    <property type="evidence" value="ECO:0007669"/>
    <property type="project" value="UniProtKB-SubCell"/>
</dbReference>
<evidence type="ECO:0000256" key="11">
    <source>
        <dbReference type="RuleBase" id="RU367005"/>
    </source>
</evidence>
<reference evidence="13" key="1">
    <citation type="journal article" date="2016" name="Nat. Commun.">
        <title>Genome analysis of three Pneumocystis species reveals adaptation mechanisms to life exclusively in mammalian hosts.</title>
        <authorList>
            <person name="Ma L."/>
            <person name="Chen Z."/>
            <person name="Huang D.W."/>
            <person name="Kutty G."/>
            <person name="Ishihara M."/>
            <person name="Wang H."/>
            <person name="Abouelleil A."/>
            <person name="Bishop L."/>
            <person name="Davey E."/>
            <person name="Deng R."/>
            <person name="Deng X."/>
            <person name="Fan L."/>
            <person name="Fantoni G."/>
            <person name="Fitzgerald M."/>
            <person name="Gogineni E."/>
            <person name="Goldberg J.M."/>
            <person name="Handley G."/>
            <person name="Hu X."/>
            <person name="Huber C."/>
            <person name="Jiao X."/>
            <person name="Jones K."/>
            <person name="Levin J.Z."/>
            <person name="Liu Y."/>
            <person name="Macdonald P."/>
            <person name="Melnikov A."/>
            <person name="Raley C."/>
            <person name="Sassi M."/>
            <person name="Sherman B.T."/>
            <person name="Song X."/>
            <person name="Sykes S."/>
            <person name="Tran B."/>
            <person name="Walsh L."/>
            <person name="Xia Y."/>
            <person name="Yang J."/>
            <person name="Young S."/>
            <person name="Zeng Q."/>
            <person name="Zheng X."/>
            <person name="Stephens R."/>
            <person name="Nusbaum C."/>
            <person name="Birren B.W."/>
            <person name="Azadi P."/>
            <person name="Lempicki R.A."/>
            <person name="Cuomo C.A."/>
            <person name="Kovacs J.A."/>
        </authorList>
    </citation>
    <scope>NUCLEOTIDE SEQUENCE [LARGE SCALE GENOMIC DNA]</scope>
    <source>
        <strain evidence="13">RU7</strain>
    </source>
</reference>
<evidence type="ECO:0000256" key="8">
    <source>
        <dbReference type="ARBA" id="ARBA00023128"/>
    </source>
</evidence>